<proteinExistence type="predicted"/>
<feature type="signal peptide" evidence="1">
    <location>
        <begin position="1"/>
        <end position="22"/>
    </location>
</feature>
<evidence type="ECO:0000313" key="3">
    <source>
        <dbReference type="Proteomes" id="UP000199354"/>
    </source>
</evidence>
<keyword evidence="1" id="KW-0732">Signal</keyword>
<sequence>MRQLMKNIVTTILFLFSLNAISQNDVEESYYQSERAENDVNQLLSYPISNLSENESVSNLKKKLKSEINTVSDCDVFYKYSKILKLNETEIEILKNRIEEIAQGFCSLKKYTYFQYTGGYSPIFGVKDETINNKIVSTAMLGGGCVIEESDKKSREILALFNSKMENCVLNK</sequence>
<accession>A0A1G5KMJ2</accession>
<reference evidence="2 3" key="1">
    <citation type="submission" date="2016-10" db="EMBL/GenBank/DDBJ databases">
        <authorList>
            <person name="de Groot N.N."/>
        </authorList>
    </citation>
    <scope>NUCLEOTIDE SEQUENCE [LARGE SCALE GENOMIC DNA]</scope>
    <source>
        <strain evidence="2 3">CGMCC 1.7031</strain>
    </source>
</reference>
<organism evidence="2 3">
    <name type="scientific">Flavobacterium caeni</name>
    <dbReference type="NCBI Taxonomy" id="490189"/>
    <lineage>
        <taxon>Bacteria</taxon>
        <taxon>Pseudomonadati</taxon>
        <taxon>Bacteroidota</taxon>
        <taxon>Flavobacteriia</taxon>
        <taxon>Flavobacteriales</taxon>
        <taxon>Flavobacteriaceae</taxon>
        <taxon>Flavobacterium</taxon>
    </lineage>
</organism>
<keyword evidence="3" id="KW-1185">Reference proteome</keyword>
<evidence type="ECO:0000256" key="1">
    <source>
        <dbReference type="SAM" id="SignalP"/>
    </source>
</evidence>
<dbReference type="AlphaFoldDB" id="A0A1G5KMJ2"/>
<protein>
    <submittedName>
        <fullName evidence="2">Uncharacterized protein</fullName>
    </submittedName>
</protein>
<dbReference type="EMBL" id="FMVF01000056">
    <property type="protein sequence ID" value="SCZ01421.1"/>
    <property type="molecule type" value="Genomic_DNA"/>
</dbReference>
<dbReference type="Proteomes" id="UP000199354">
    <property type="component" value="Unassembled WGS sequence"/>
</dbReference>
<evidence type="ECO:0000313" key="2">
    <source>
        <dbReference type="EMBL" id="SCZ01421.1"/>
    </source>
</evidence>
<gene>
    <name evidence="2" type="ORF">SAMN02927903_03367</name>
</gene>
<name>A0A1G5KMJ2_9FLAO</name>
<feature type="chain" id="PRO_5011666130" evidence="1">
    <location>
        <begin position="23"/>
        <end position="172"/>
    </location>
</feature>